<evidence type="ECO:0000259" key="5">
    <source>
        <dbReference type="Pfam" id="PF11502"/>
    </source>
</evidence>
<comment type="similarity">
    <text evidence="2">Belongs to the BCL9 family.</text>
</comment>
<feature type="compositionally biased region" description="Polar residues" evidence="4">
    <location>
        <begin position="60"/>
        <end position="69"/>
    </location>
</feature>
<feature type="compositionally biased region" description="Low complexity" evidence="4">
    <location>
        <begin position="77"/>
        <end position="117"/>
    </location>
</feature>
<dbReference type="GO" id="GO:0060070">
    <property type="term" value="P:canonical Wnt signaling pathway"/>
    <property type="evidence" value="ECO:0007669"/>
    <property type="project" value="EnsemblMetazoa"/>
</dbReference>
<dbReference type="EMBL" id="CH916380">
    <property type="protein sequence ID" value="EDV90983.1"/>
    <property type="molecule type" value="Genomic_DNA"/>
</dbReference>
<dbReference type="Pfam" id="PF11502">
    <property type="entry name" value="BCL9"/>
    <property type="match status" value="1"/>
</dbReference>
<feature type="compositionally biased region" description="Polar residues" evidence="4">
    <location>
        <begin position="942"/>
        <end position="957"/>
    </location>
</feature>
<feature type="compositionally biased region" description="Low complexity" evidence="4">
    <location>
        <begin position="913"/>
        <end position="927"/>
    </location>
</feature>
<feature type="compositionally biased region" description="Low complexity" evidence="4">
    <location>
        <begin position="126"/>
        <end position="162"/>
    </location>
</feature>
<dbReference type="KEGG" id="dgr:6570324"/>
<comment type="subcellular location">
    <subcellularLocation>
        <location evidence="1">Nucleus</location>
    </subcellularLocation>
</comment>
<dbReference type="GO" id="GO:0035293">
    <property type="term" value="P:chitin-based larval cuticle pattern formation"/>
    <property type="evidence" value="ECO:0007669"/>
    <property type="project" value="EnsemblMetazoa"/>
</dbReference>
<feature type="region of interest" description="Disordered" evidence="4">
    <location>
        <begin position="1277"/>
        <end position="1313"/>
    </location>
</feature>
<evidence type="ECO:0000256" key="3">
    <source>
        <dbReference type="ARBA" id="ARBA00023242"/>
    </source>
</evidence>
<dbReference type="HOGENOM" id="CLU_251426_0_0_1"/>
<feature type="region of interest" description="Disordered" evidence="4">
    <location>
        <begin position="54"/>
        <end position="236"/>
    </location>
</feature>
<dbReference type="InParanoid" id="B4JZW7"/>
<feature type="compositionally biased region" description="Polar residues" evidence="4">
    <location>
        <begin position="832"/>
        <end position="843"/>
    </location>
</feature>
<dbReference type="GO" id="GO:0004402">
    <property type="term" value="F:histone acetyltransferase activity"/>
    <property type="evidence" value="ECO:0007669"/>
    <property type="project" value="TreeGrafter"/>
</dbReference>
<feature type="region of interest" description="Disordered" evidence="4">
    <location>
        <begin position="889"/>
        <end position="1012"/>
    </location>
</feature>
<organism evidence="7">
    <name type="scientific">Drosophila grimshawi</name>
    <name type="common">Hawaiian fruit fly</name>
    <name type="synonym">Idiomyia grimshawi</name>
    <dbReference type="NCBI Taxonomy" id="7222"/>
    <lineage>
        <taxon>Eukaryota</taxon>
        <taxon>Metazoa</taxon>
        <taxon>Ecdysozoa</taxon>
        <taxon>Arthropoda</taxon>
        <taxon>Hexapoda</taxon>
        <taxon>Insecta</taxon>
        <taxon>Pterygota</taxon>
        <taxon>Neoptera</taxon>
        <taxon>Endopterygota</taxon>
        <taxon>Diptera</taxon>
        <taxon>Brachycera</taxon>
        <taxon>Muscomorpha</taxon>
        <taxon>Ephydroidea</taxon>
        <taxon>Drosophilidae</taxon>
        <taxon>Drosophila</taxon>
        <taxon>Hawaiian Drosophila</taxon>
    </lineage>
</organism>
<dbReference type="GO" id="GO:0035223">
    <property type="term" value="P:leg disc pattern formation"/>
    <property type="evidence" value="ECO:0007669"/>
    <property type="project" value="EnsemblMetazoa"/>
</dbReference>
<dbReference type="PANTHER" id="PTHR20916:SF12">
    <property type="entry name" value="ANCESTRAL COATOMER ELEMENT 1 SEC16_SEC31 DOMAIN-CONTAINING PROTEIN-RELATED"/>
    <property type="match status" value="1"/>
</dbReference>
<dbReference type="SMR" id="B4JZW7"/>
<name>B4JZW7_DROGR</name>
<feature type="compositionally biased region" description="Low complexity" evidence="4">
    <location>
        <begin position="545"/>
        <end position="565"/>
    </location>
</feature>
<dbReference type="PANTHER" id="PTHR20916">
    <property type="entry name" value="CYSTEINE AND GLYCINE-RICH PROTEIN 2 BINDING PROTEIN"/>
    <property type="match status" value="1"/>
</dbReference>
<reference evidence="6 7" key="1">
    <citation type="journal article" date="2007" name="Nature">
        <title>Evolution of genes and genomes on the Drosophila phylogeny.</title>
        <authorList>
            <consortium name="Drosophila 12 Genomes Consortium"/>
            <person name="Clark A.G."/>
            <person name="Eisen M.B."/>
            <person name="Smith D.R."/>
            <person name="Bergman C.M."/>
            <person name="Oliver B."/>
            <person name="Markow T.A."/>
            <person name="Kaufman T.C."/>
            <person name="Kellis M."/>
            <person name="Gelbart W."/>
            <person name="Iyer V.N."/>
            <person name="Pollard D.A."/>
            <person name="Sackton T.B."/>
            <person name="Larracuente A.M."/>
            <person name="Singh N.D."/>
            <person name="Abad J.P."/>
            <person name="Abt D.N."/>
            <person name="Adryan B."/>
            <person name="Aguade M."/>
            <person name="Akashi H."/>
            <person name="Anderson W.W."/>
            <person name="Aquadro C.F."/>
            <person name="Ardell D.H."/>
            <person name="Arguello R."/>
            <person name="Artieri C.G."/>
            <person name="Barbash D.A."/>
            <person name="Barker D."/>
            <person name="Barsanti P."/>
            <person name="Batterham P."/>
            <person name="Batzoglou S."/>
            <person name="Begun D."/>
            <person name="Bhutkar A."/>
            <person name="Blanco E."/>
            <person name="Bosak S.A."/>
            <person name="Bradley R.K."/>
            <person name="Brand A.D."/>
            <person name="Brent M.R."/>
            <person name="Brooks A.N."/>
            <person name="Brown R.H."/>
            <person name="Butlin R.K."/>
            <person name="Caggese C."/>
            <person name="Calvi B.R."/>
            <person name="Bernardo de Carvalho A."/>
            <person name="Caspi A."/>
            <person name="Castrezana S."/>
            <person name="Celniker S.E."/>
            <person name="Chang J.L."/>
            <person name="Chapple C."/>
            <person name="Chatterji S."/>
            <person name="Chinwalla A."/>
            <person name="Civetta A."/>
            <person name="Clifton S.W."/>
            <person name="Comeron J.M."/>
            <person name="Costello J.C."/>
            <person name="Coyne J.A."/>
            <person name="Daub J."/>
            <person name="David R.G."/>
            <person name="Delcher A.L."/>
            <person name="Delehaunty K."/>
            <person name="Do C.B."/>
            <person name="Ebling H."/>
            <person name="Edwards K."/>
            <person name="Eickbush T."/>
            <person name="Evans J.D."/>
            <person name="Filipski A."/>
            <person name="Findeiss S."/>
            <person name="Freyhult E."/>
            <person name="Fulton L."/>
            <person name="Fulton R."/>
            <person name="Garcia A.C."/>
            <person name="Gardiner A."/>
            <person name="Garfield D.A."/>
            <person name="Garvin B.E."/>
            <person name="Gibson G."/>
            <person name="Gilbert D."/>
            <person name="Gnerre S."/>
            <person name="Godfrey J."/>
            <person name="Good R."/>
            <person name="Gotea V."/>
            <person name="Gravely B."/>
            <person name="Greenberg A.J."/>
            <person name="Griffiths-Jones S."/>
            <person name="Gross S."/>
            <person name="Guigo R."/>
            <person name="Gustafson E.A."/>
            <person name="Haerty W."/>
            <person name="Hahn M.W."/>
            <person name="Halligan D.L."/>
            <person name="Halpern A.L."/>
            <person name="Halter G.M."/>
            <person name="Han M.V."/>
            <person name="Heger A."/>
            <person name="Hillier L."/>
            <person name="Hinrichs A.S."/>
            <person name="Holmes I."/>
            <person name="Hoskins R.A."/>
            <person name="Hubisz M.J."/>
            <person name="Hultmark D."/>
            <person name="Huntley M.A."/>
            <person name="Jaffe D.B."/>
            <person name="Jagadeeshan S."/>
            <person name="Jeck W.R."/>
            <person name="Johnson J."/>
            <person name="Jones C.D."/>
            <person name="Jordan W.C."/>
            <person name="Karpen G.H."/>
            <person name="Kataoka E."/>
            <person name="Keightley P.D."/>
            <person name="Kheradpour P."/>
            <person name="Kirkness E.F."/>
            <person name="Koerich L.B."/>
            <person name="Kristiansen K."/>
            <person name="Kudrna D."/>
            <person name="Kulathinal R.J."/>
            <person name="Kumar S."/>
            <person name="Kwok R."/>
            <person name="Lander E."/>
            <person name="Langley C.H."/>
            <person name="Lapoint R."/>
            <person name="Lazzaro B.P."/>
            <person name="Lee S.J."/>
            <person name="Levesque L."/>
            <person name="Li R."/>
            <person name="Lin C.F."/>
            <person name="Lin M.F."/>
            <person name="Lindblad-Toh K."/>
            <person name="Llopart A."/>
            <person name="Long M."/>
            <person name="Low L."/>
            <person name="Lozovsky E."/>
            <person name="Lu J."/>
            <person name="Luo M."/>
            <person name="Machado C.A."/>
            <person name="Makalowski W."/>
            <person name="Marzo M."/>
            <person name="Matsuda M."/>
            <person name="Matzkin L."/>
            <person name="McAllister B."/>
            <person name="McBride C.S."/>
            <person name="McKernan B."/>
            <person name="McKernan K."/>
            <person name="Mendez-Lago M."/>
            <person name="Minx P."/>
            <person name="Mollenhauer M.U."/>
            <person name="Montooth K."/>
            <person name="Mount S.M."/>
            <person name="Mu X."/>
            <person name="Myers E."/>
            <person name="Negre B."/>
            <person name="Newfeld S."/>
            <person name="Nielsen R."/>
            <person name="Noor M.A."/>
            <person name="O'Grady P."/>
            <person name="Pachter L."/>
            <person name="Papaceit M."/>
            <person name="Parisi M.J."/>
            <person name="Parisi M."/>
            <person name="Parts L."/>
            <person name="Pedersen J.S."/>
            <person name="Pesole G."/>
            <person name="Phillippy A.M."/>
            <person name="Ponting C.P."/>
            <person name="Pop M."/>
            <person name="Porcelli D."/>
            <person name="Powell J.R."/>
            <person name="Prohaska S."/>
            <person name="Pruitt K."/>
            <person name="Puig M."/>
            <person name="Quesneville H."/>
            <person name="Ram K.R."/>
            <person name="Rand D."/>
            <person name="Rasmussen M.D."/>
            <person name="Reed L.K."/>
            <person name="Reenan R."/>
            <person name="Reily A."/>
            <person name="Remington K.A."/>
            <person name="Rieger T.T."/>
            <person name="Ritchie M.G."/>
            <person name="Robin C."/>
            <person name="Rogers Y.H."/>
            <person name="Rohde C."/>
            <person name="Rozas J."/>
            <person name="Rubenfield M.J."/>
            <person name="Ruiz A."/>
            <person name="Russo S."/>
            <person name="Salzberg S.L."/>
            <person name="Sanchez-Gracia A."/>
            <person name="Saranga D.J."/>
            <person name="Sato H."/>
            <person name="Schaeffer S.W."/>
            <person name="Schatz M.C."/>
            <person name="Schlenke T."/>
            <person name="Schwartz R."/>
            <person name="Segarra C."/>
            <person name="Singh R.S."/>
            <person name="Sirot L."/>
            <person name="Sirota M."/>
            <person name="Sisneros N.B."/>
            <person name="Smith C.D."/>
            <person name="Smith T.F."/>
            <person name="Spieth J."/>
            <person name="Stage D.E."/>
            <person name="Stark A."/>
            <person name="Stephan W."/>
            <person name="Strausberg R.L."/>
            <person name="Strempel S."/>
            <person name="Sturgill D."/>
            <person name="Sutton G."/>
            <person name="Sutton G.G."/>
            <person name="Tao W."/>
            <person name="Teichmann S."/>
            <person name="Tobari Y.N."/>
            <person name="Tomimura Y."/>
            <person name="Tsolas J.M."/>
            <person name="Valente V.L."/>
            <person name="Venter E."/>
            <person name="Venter J.C."/>
            <person name="Vicario S."/>
            <person name="Vieira F.G."/>
            <person name="Vilella A.J."/>
            <person name="Villasante A."/>
            <person name="Walenz B."/>
            <person name="Wang J."/>
            <person name="Wasserman M."/>
            <person name="Watts T."/>
            <person name="Wilson D."/>
            <person name="Wilson R.K."/>
            <person name="Wing R.A."/>
            <person name="Wolfner M.F."/>
            <person name="Wong A."/>
            <person name="Wong G.K."/>
            <person name="Wu C.I."/>
            <person name="Wu G."/>
            <person name="Yamamoto D."/>
            <person name="Yang H.P."/>
            <person name="Yang S.P."/>
            <person name="Yorke J.A."/>
            <person name="Yoshida K."/>
            <person name="Zdobnov E."/>
            <person name="Zhang P."/>
            <person name="Zhang Y."/>
            <person name="Zimin A.V."/>
            <person name="Baldwin J."/>
            <person name="Abdouelleil A."/>
            <person name="Abdulkadir J."/>
            <person name="Abebe A."/>
            <person name="Abera B."/>
            <person name="Abreu J."/>
            <person name="Acer S.C."/>
            <person name="Aftuck L."/>
            <person name="Alexander A."/>
            <person name="An P."/>
            <person name="Anderson E."/>
            <person name="Anderson S."/>
            <person name="Arachi H."/>
            <person name="Azer M."/>
            <person name="Bachantsang P."/>
            <person name="Barry A."/>
            <person name="Bayul T."/>
            <person name="Berlin A."/>
            <person name="Bessette D."/>
            <person name="Bloom T."/>
            <person name="Blye J."/>
            <person name="Boguslavskiy L."/>
            <person name="Bonnet C."/>
            <person name="Boukhgalter B."/>
            <person name="Bourzgui I."/>
            <person name="Brown A."/>
            <person name="Cahill P."/>
            <person name="Channer S."/>
            <person name="Cheshatsang Y."/>
            <person name="Chuda L."/>
            <person name="Citroen M."/>
            <person name="Collymore A."/>
            <person name="Cooke P."/>
            <person name="Costello M."/>
            <person name="D'Aco K."/>
            <person name="Daza R."/>
            <person name="De Haan G."/>
            <person name="DeGray S."/>
            <person name="DeMaso C."/>
            <person name="Dhargay N."/>
            <person name="Dooley K."/>
            <person name="Dooley E."/>
            <person name="Doricent M."/>
            <person name="Dorje P."/>
            <person name="Dorjee K."/>
            <person name="Dupes A."/>
            <person name="Elong R."/>
            <person name="Falk J."/>
            <person name="Farina A."/>
            <person name="Faro S."/>
            <person name="Ferguson D."/>
            <person name="Fisher S."/>
            <person name="Foley C.D."/>
            <person name="Franke A."/>
            <person name="Friedrich D."/>
            <person name="Gadbois L."/>
            <person name="Gearin G."/>
            <person name="Gearin C.R."/>
            <person name="Giannoukos G."/>
            <person name="Goode T."/>
            <person name="Graham J."/>
            <person name="Grandbois E."/>
            <person name="Grewal S."/>
            <person name="Gyaltsen K."/>
            <person name="Hafez N."/>
            <person name="Hagos B."/>
            <person name="Hall J."/>
            <person name="Henson C."/>
            <person name="Hollinger A."/>
            <person name="Honan T."/>
            <person name="Huard M.D."/>
            <person name="Hughes L."/>
            <person name="Hurhula B."/>
            <person name="Husby M.E."/>
            <person name="Kamat A."/>
            <person name="Kanga B."/>
            <person name="Kashin S."/>
            <person name="Khazanovich D."/>
            <person name="Kisner P."/>
            <person name="Lance K."/>
            <person name="Lara M."/>
            <person name="Lee W."/>
            <person name="Lennon N."/>
            <person name="Letendre F."/>
            <person name="LeVine R."/>
            <person name="Lipovsky A."/>
            <person name="Liu X."/>
            <person name="Liu J."/>
            <person name="Liu S."/>
            <person name="Lokyitsang T."/>
            <person name="Lokyitsang Y."/>
            <person name="Lubonja R."/>
            <person name="Lui A."/>
            <person name="MacDonald P."/>
            <person name="Magnisalis V."/>
            <person name="Maru K."/>
            <person name="Matthews C."/>
            <person name="McCusker W."/>
            <person name="McDonough S."/>
            <person name="Mehta T."/>
            <person name="Meldrim J."/>
            <person name="Meneus L."/>
            <person name="Mihai O."/>
            <person name="Mihalev A."/>
            <person name="Mihova T."/>
            <person name="Mittelman R."/>
            <person name="Mlenga V."/>
            <person name="Montmayeur A."/>
            <person name="Mulrain L."/>
            <person name="Navidi A."/>
            <person name="Naylor J."/>
            <person name="Negash T."/>
            <person name="Nguyen T."/>
            <person name="Nguyen N."/>
            <person name="Nicol R."/>
            <person name="Norbu C."/>
            <person name="Norbu N."/>
            <person name="Novod N."/>
            <person name="O'Neill B."/>
            <person name="Osman S."/>
            <person name="Markiewicz E."/>
            <person name="Oyono O.L."/>
            <person name="Patti C."/>
            <person name="Phunkhang P."/>
            <person name="Pierre F."/>
            <person name="Priest M."/>
            <person name="Raghuraman S."/>
            <person name="Rege F."/>
            <person name="Reyes R."/>
            <person name="Rise C."/>
            <person name="Rogov P."/>
            <person name="Ross K."/>
            <person name="Ryan E."/>
            <person name="Settipalli S."/>
            <person name="Shea T."/>
            <person name="Sherpa N."/>
            <person name="Shi L."/>
            <person name="Shih D."/>
            <person name="Sparrow T."/>
            <person name="Spaulding J."/>
            <person name="Stalker J."/>
            <person name="Stange-Thomann N."/>
            <person name="Stavropoulos S."/>
            <person name="Stone C."/>
            <person name="Strader C."/>
            <person name="Tesfaye S."/>
            <person name="Thomson T."/>
            <person name="Thoulutsang Y."/>
            <person name="Thoulutsang D."/>
            <person name="Topham K."/>
            <person name="Topping I."/>
            <person name="Tsamla T."/>
            <person name="Vassiliev H."/>
            <person name="Vo A."/>
            <person name="Wangchuk T."/>
            <person name="Wangdi T."/>
            <person name="Weiand M."/>
            <person name="Wilkinson J."/>
            <person name="Wilson A."/>
            <person name="Yadav S."/>
            <person name="Young G."/>
            <person name="Yu Q."/>
            <person name="Zembek L."/>
            <person name="Zhong D."/>
            <person name="Zimmer A."/>
            <person name="Zwirko Z."/>
            <person name="Jaffe D.B."/>
            <person name="Alvarez P."/>
            <person name="Brockman W."/>
            <person name="Butler J."/>
            <person name="Chin C."/>
            <person name="Gnerre S."/>
            <person name="Grabherr M."/>
            <person name="Kleber M."/>
            <person name="Mauceli E."/>
            <person name="MacCallum I."/>
        </authorList>
    </citation>
    <scope>NUCLEOTIDE SEQUENCE [LARGE SCALE GENOMIC DNA]</scope>
    <source>
        <strain evidence="7">Tucson 15287-2541.00</strain>
    </source>
</reference>
<dbReference type="GO" id="GO:0008587">
    <property type="term" value="P:imaginal disc-derived wing margin morphogenesis"/>
    <property type="evidence" value="ECO:0007669"/>
    <property type="project" value="EnsemblMetazoa"/>
</dbReference>
<dbReference type="InterPro" id="IPR024670">
    <property type="entry name" value="BCL9_beta-catenin-bd_dom"/>
</dbReference>
<protein>
    <submittedName>
        <fullName evidence="6">GH24020</fullName>
    </submittedName>
</protein>
<feature type="compositionally biased region" description="Low complexity" evidence="4">
    <location>
        <begin position="844"/>
        <end position="858"/>
    </location>
</feature>
<keyword evidence="3" id="KW-0539">Nucleus</keyword>
<feature type="region of interest" description="Disordered" evidence="4">
    <location>
        <begin position="1"/>
        <end position="25"/>
    </location>
</feature>
<evidence type="ECO:0000313" key="6">
    <source>
        <dbReference type="EMBL" id="EDV90983.1"/>
    </source>
</evidence>
<dbReference type="eggNOG" id="ENOG502QYJW">
    <property type="taxonomic scope" value="Eukaryota"/>
</dbReference>
<dbReference type="GO" id="GO:0003713">
    <property type="term" value="F:transcription coactivator activity"/>
    <property type="evidence" value="ECO:0007669"/>
    <property type="project" value="EnsemblMetazoa"/>
</dbReference>
<dbReference type="GO" id="GO:0007491">
    <property type="term" value="P:sternite morphogenesis"/>
    <property type="evidence" value="ECO:0007669"/>
    <property type="project" value="EnsemblMetazoa"/>
</dbReference>
<dbReference type="GO" id="GO:1990907">
    <property type="term" value="C:beta-catenin-TCF complex"/>
    <property type="evidence" value="ECO:0007669"/>
    <property type="project" value="EnsemblMetazoa"/>
</dbReference>
<accession>B4JZW7</accession>
<proteinExistence type="inferred from homology"/>
<dbReference type="FunCoup" id="B4JZW7">
    <property type="interactions" value="271"/>
</dbReference>
<dbReference type="PhylomeDB" id="B4JZW7"/>
<dbReference type="OrthoDB" id="7668649at2759"/>
<gene>
    <name evidence="6" type="primary">Dgri\GH24020</name>
    <name evidence="6" type="ORF">Dgri_GH24020</name>
</gene>
<feature type="compositionally biased region" description="Low complexity" evidence="4">
    <location>
        <begin position="213"/>
        <end position="236"/>
    </location>
</feature>
<keyword evidence="7" id="KW-1185">Reference proteome</keyword>
<feature type="compositionally biased region" description="Low complexity" evidence="4">
    <location>
        <begin position="958"/>
        <end position="975"/>
    </location>
</feature>
<feature type="region of interest" description="Disordered" evidence="4">
    <location>
        <begin position="783"/>
        <end position="876"/>
    </location>
</feature>
<sequence>MLSTTTGGASQSPTTTATTTDAASTTSAAAVGVAATIGAKTTTTTVKVKSEPFSTLLPENATNQNQAMSDETGATAKSNTNNNNNNTNNNNSNNGNNNNSNNNSNKNPTNSNTSGPSVTPTDSRQNSSSSLNSPTNISNNSSNNASEHSSTNSNSSNNSNAESDLHQQEQDLLKKKNQKAGSTSIKEEDGGSSKLSSSGGNSSLEKGQGGQSQIGAAGNNPNINPNSNPNTKVSSVSGCGAVVSTVASVKDEPADLLSSLVNMKKEENFSPNMSPVGFGSIGGGGSSNAIDRAETPVKMELEKQPASVIDDIVGLDAERCMNETPTVTNHSNAACANNLGVSIGIGINVASPGVANNFMGNSSSSSNNNSGNNVGTCLDYMQQQNHIFVFSTQLANNGAESVLSGQFQTIIAYHCTQPATKSFLEDFFMKNPMKMNKLQRQNSLGMGICNNMSVAQNWPAASPNNNLNLNPNTNPNLTKMLQPPTQKSKTNHFNNPTDKRNAFIEATPNEVSVNESDLMCWETGNANPANRNSLETDGNDLGKCNSSSNNNNSNINNNSSSSNHSNNHDLSQDNNIISLQGVKVPDENLTPQQRQHREEQMAKLKKINQILFPENDKLPNDAAAAAAAAANMANIMMSGAGGAAAASAGQMRQLQLQQQLQHQAAAVAAAAQKTQENVHLTGENEVLLPSDVIAEMCGTKNSNSNNNNNNNNMTAASTTGTTTAGNVNMNLMSNNSPELIANFNNSNCVLNMDKEENALTPMEWTKIQQQFFEERLKVGKTVTACRGMPGPGPPSAGAAIAPPTTSSATASNPNPNMRNINVQGPPPPYHPTQRSASVPIATQSPNPSSPNNLSLPSPRTASAALGLPSNSPSMVELPTTSGAVAATASSSASSKSCFPNDCGSPSNRHHRGNNNNLLNHHLNSNPSTPLAHLSPKELDTFGANSTADLKITRPTSQRPRSPGNGNNNPNSNAGNHLLDASNLDARLPNSSPGLNFNAHAHLQGNPNTAMNHQYKGPNGNPMDVNRQNCGPVGPVVGGPPVQFGRRSDNMPLNPNSGVNRPPPNKMAQNFDPISSLAQMSQQLTSCVSGVGGNPAGGMNMMGPGPIDMNSMDHGGMMPNLDAAMEHMNNAPNNCHPINPLLNSMGQRMLNPKMGAGLPAGFSPLANGVVREGSGPVPGTGFHGILASPGPRMMGRMPVNFGPNFNPNIQVKASTPNTIQYMPVRPQNNNQNNNGNNNPNNNNNGNINNNGNVRMAPSLEFLQRYANPQMAGPHHDAAAAMMLGPGPGPGPGPGGPMNMSSPNEQQQQQQQQQKMNNGMNFFQNCNQLPGLDDDVSHELSLGAAAMVRGMRPHGMRQHGGLGIRMQGPGPGPGGNNLLNRQQQAQFSGGSVDGLDCSDPNVMFNNGAGSCNSSPPMFAQAAGPGQVSGPGQGPGPMSKPQHLKPMPGGGMCQVPVAPNVGMQGLAPGQLQQLQQPHPNVMGLPNNNNNNNNSNSNSNLGGNSGVGVNFVGPSSNDLKYAQQYHSFQQQLYATNTRSQQQQQQGGNNMIAMPPNLSPNPAFFVNK</sequence>
<dbReference type="Proteomes" id="UP000001070">
    <property type="component" value="Unassembled WGS sequence"/>
</dbReference>
<feature type="compositionally biased region" description="Low complexity" evidence="4">
    <location>
        <begin position="192"/>
        <end position="206"/>
    </location>
</feature>
<evidence type="ECO:0000256" key="4">
    <source>
        <dbReference type="SAM" id="MobiDB-lite"/>
    </source>
</evidence>
<feature type="region of interest" description="Disordered" evidence="4">
    <location>
        <begin position="530"/>
        <end position="572"/>
    </location>
</feature>
<feature type="compositionally biased region" description="Low complexity" evidence="4">
    <location>
        <begin position="1227"/>
        <end position="1251"/>
    </location>
</feature>
<feature type="region of interest" description="Disordered" evidence="4">
    <location>
        <begin position="1481"/>
        <end position="1505"/>
    </location>
</feature>
<feature type="domain" description="B-cell lymphoma 9 beta-catenin binding" evidence="5">
    <location>
        <begin position="588"/>
        <end position="617"/>
    </location>
</feature>
<evidence type="ECO:0000256" key="1">
    <source>
        <dbReference type="ARBA" id="ARBA00004123"/>
    </source>
</evidence>
<feature type="region of interest" description="Disordered" evidence="4">
    <location>
        <begin position="1531"/>
        <end position="1563"/>
    </location>
</feature>
<dbReference type="STRING" id="7222.B4JZW7"/>
<feature type="compositionally biased region" description="Low complexity" evidence="4">
    <location>
        <begin position="795"/>
        <end position="816"/>
    </location>
</feature>
<evidence type="ECO:0000313" key="7">
    <source>
        <dbReference type="Proteomes" id="UP000001070"/>
    </source>
</evidence>
<evidence type="ECO:0000256" key="2">
    <source>
        <dbReference type="ARBA" id="ARBA00009200"/>
    </source>
</evidence>
<dbReference type="GO" id="GO:0045944">
    <property type="term" value="P:positive regulation of transcription by RNA polymerase II"/>
    <property type="evidence" value="ECO:0007669"/>
    <property type="project" value="EnsemblMetazoa"/>
</dbReference>
<feature type="region of interest" description="Disordered" evidence="4">
    <location>
        <begin position="1219"/>
        <end position="1252"/>
    </location>
</feature>
<dbReference type="OMA" id="SANKNCF"/>
<dbReference type="GO" id="GO:0007367">
    <property type="term" value="P:segment polarity determination"/>
    <property type="evidence" value="ECO:0007669"/>
    <property type="project" value="EnsemblMetazoa"/>
</dbReference>
<feature type="compositionally biased region" description="Basic and acidic residues" evidence="4">
    <location>
        <begin position="163"/>
        <end position="174"/>
    </location>
</feature>